<dbReference type="InterPro" id="IPR011989">
    <property type="entry name" value="ARM-like"/>
</dbReference>
<organism evidence="5 6">
    <name type="scientific">Chondrus crispus</name>
    <name type="common">Carrageen Irish moss</name>
    <name type="synonym">Polymorpha crispa</name>
    <dbReference type="NCBI Taxonomy" id="2769"/>
    <lineage>
        <taxon>Eukaryota</taxon>
        <taxon>Rhodophyta</taxon>
        <taxon>Florideophyceae</taxon>
        <taxon>Rhodymeniophycidae</taxon>
        <taxon>Gigartinales</taxon>
        <taxon>Gigartinaceae</taxon>
        <taxon>Chondrus</taxon>
    </lineage>
</organism>
<protein>
    <recommendedName>
        <fullName evidence="4">LRRK2 ARM repeat domain-containing protein</fullName>
    </recommendedName>
</protein>
<dbReference type="InterPro" id="IPR000225">
    <property type="entry name" value="Armadillo"/>
</dbReference>
<dbReference type="InterPro" id="IPR056597">
    <property type="entry name" value="ARM_LRRK2"/>
</dbReference>
<dbReference type="EMBL" id="HG001833">
    <property type="protein sequence ID" value="CDF37372.1"/>
    <property type="molecule type" value="Genomic_DNA"/>
</dbReference>
<feature type="compositionally biased region" description="Basic residues" evidence="3">
    <location>
        <begin position="38"/>
        <end position="49"/>
    </location>
</feature>
<keyword evidence="1" id="KW-0677">Repeat</keyword>
<evidence type="ECO:0000256" key="3">
    <source>
        <dbReference type="SAM" id="MobiDB-lite"/>
    </source>
</evidence>
<dbReference type="RefSeq" id="XP_005717191.1">
    <property type="nucleotide sequence ID" value="XM_005717134.1"/>
</dbReference>
<feature type="compositionally biased region" description="Pro residues" evidence="3">
    <location>
        <begin position="16"/>
        <end position="29"/>
    </location>
</feature>
<dbReference type="KEGG" id="ccp:CHC_T00005608001"/>
<dbReference type="PROSITE" id="PS50176">
    <property type="entry name" value="ARM_REPEAT"/>
    <property type="match status" value="1"/>
</dbReference>
<dbReference type="Gene3D" id="1.25.10.10">
    <property type="entry name" value="Leucine-rich Repeat Variant"/>
    <property type="match status" value="2"/>
</dbReference>
<evidence type="ECO:0000256" key="2">
    <source>
        <dbReference type="PROSITE-ProRule" id="PRU00259"/>
    </source>
</evidence>
<feature type="domain" description="LRRK2 ARM repeat" evidence="4">
    <location>
        <begin position="142"/>
        <end position="532"/>
    </location>
</feature>
<dbReference type="SUPFAM" id="SSF48371">
    <property type="entry name" value="ARM repeat"/>
    <property type="match status" value="1"/>
</dbReference>
<dbReference type="Gramene" id="CDF37372">
    <property type="protein sequence ID" value="CDF37372"/>
    <property type="gene ID" value="CHC_T00005608001"/>
</dbReference>
<feature type="region of interest" description="Disordered" evidence="3">
    <location>
        <begin position="1"/>
        <end position="73"/>
    </location>
</feature>
<evidence type="ECO:0000259" key="4">
    <source>
        <dbReference type="Pfam" id="PF23744"/>
    </source>
</evidence>
<name>R7QFR9_CHOCR</name>
<dbReference type="PhylomeDB" id="R7QFR9"/>
<gene>
    <name evidence="5" type="ORF">CHC_T00005608001</name>
</gene>
<evidence type="ECO:0000313" key="5">
    <source>
        <dbReference type="EMBL" id="CDF37372.1"/>
    </source>
</evidence>
<dbReference type="AlphaFoldDB" id="R7QFR9"/>
<dbReference type="Proteomes" id="UP000012073">
    <property type="component" value="Unassembled WGS sequence"/>
</dbReference>
<dbReference type="SMART" id="SM00185">
    <property type="entry name" value="ARM"/>
    <property type="match status" value="6"/>
</dbReference>
<dbReference type="InterPro" id="IPR016024">
    <property type="entry name" value="ARM-type_fold"/>
</dbReference>
<accession>R7QFR9</accession>
<reference evidence="6" key="1">
    <citation type="journal article" date="2013" name="Proc. Natl. Acad. Sci. U.S.A.">
        <title>Genome structure and metabolic features in the red seaweed Chondrus crispus shed light on evolution of the Archaeplastida.</title>
        <authorList>
            <person name="Collen J."/>
            <person name="Porcel B."/>
            <person name="Carre W."/>
            <person name="Ball S.G."/>
            <person name="Chaparro C."/>
            <person name="Tonon T."/>
            <person name="Barbeyron T."/>
            <person name="Michel G."/>
            <person name="Noel B."/>
            <person name="Valentin K."/>
            <person name="Elias M."/>
            <person name="Artiguenave F."/>
            <person name="Arun A."/>
            <person name="Aury J.M."/>
            <person name="Barbosa-Neto J.F."/>
            <person name="Bothwell J.H."/>
            <person name="Bouget F.Y."/>
            <person name="Brillet L."/>
            <person name="Cabello-Hurtado F."/>
            <person name="Capella-Gutierrez S."/>
            <person name="Charrier B."/>
            <person name="Cladiere L."/>
            <person name="Cock J.M."/>
            <person name="Coelho S.M."/>
            <person name="Colleoni C."/>
            <person name="Czjzek M."/>
            <person name="Da Silva C."/>
            <person name="Delage L."/>
            <person name="Denoeud F."/>
            <person name="Deschamps P."/>
            <person name="Dittami S.M."/>
            <person name="Gabaldon T."/>
            <person name="Gachon C.M."/>
            <person name="Groisillier A."/>
            <person name="Herve C."/>
            <person name="Jabbari K."/>
            <person name="Katinka M."/>
            <person name="Kloareg B."/>
            <person name="Kowalczyk N."/>
            <person name="Labadie K."/>
            <person name="Leblanc C."/>
            <person name="Lopez P.J."/>
            <person name="McLachlan D.H."/>
            <person name="Meslet-Cladiere L."/>
            <person name="Moustafa A."/>
            <person name="Nehr Z."/>
            <person name="Nyvall Collen P."/>
            <person name="Panaud O."/>
            <person name="Partensky F."/>
            <person name="Poulain J."/>
            <person name="Rensing S.A."/>
            <person name="Rousvoal S."/>
            <person name="Samson G."/>
            <person name="Symeonidi A."/>
            <person name="Weissenbach J."/>
            <person name="Zambounis A."/>
            <person name="Wincker P."/>
            <person name="Boyen C."/>
        </authorList>
    </citation>
    <scope>NUCLEOTIDE SEQUENCE [LARGE SCALE GENOMIC DNA]</scope>
    <source>
        <strain evidence="6">cv. Stackhouse</strain>
    </source>
</reference>
<dbReference type="OrthoDB" id="3944at2759"/>
<evidence type="ECO:0000256" key="1">
    <source>
        <dbReference type="ARBA" id="ARBA00022737"/>
    </source>
</evidence>
<dbReference type="PANTHER" id="PTHR22895">
    <property type="entry name" value="ARMADILLO REPEAT-CONTAINING PROTEIN 6"/>
    <property type="match status" value="1"/>
</dbReference>
<dbReference type="GeneID" id="17324906"/>
<dbReference type="PANTHER" id="PTHR22895:SF0">
    <property type="entry name" value="ARMADILLO REPEAT-CONTAINING PROTEIN 6"/>
    <property type="match status" value="1"/>
</dbReference>
<keyword evidence="6" id="KW-1185">Reference proteome</keyword>
<feature type="repeat" description="ARM" evidence="2">
    <location>
        <begin position="181"/>
        <end position="211"/>
    </location>
</feature>
<evidence type="ECO:0000313" key="6">
    <source>
        <dbReference type="Proteomes" id="UP000012073"/>
    </source>
</evidence>
<proteinExistence type="predicted"/>
<dbReference type="OMA" id="TESVEWR"/>
<dbReference type="Pfam" id="PF23744">
    <property type="entry name" value="ARM_LRRK2"/>
    <property type="match status" value="1"/>
</dbReference>
<sequence length="640" mass="69380">MYHSSNNLDFSYDSMPQPPPQPQPHPSPSPRASQTSHRFARATRRRNKLLGRNAPKPEKNPVPILESPQPDPAAFVEEPRADAAGYALDSSPLEHYESKTQRSERIATALERIAKNAAFFGLSAEENACPSDTSPKTAVIPLIVDAITQHVRDPKVADQGLTTLRRLTVDPVCRRTIGECGGVEAIVEVMRAHSLRVRIQTQACLALANLAYKCPENKRAFMKCNGLAVIVAALSIHSKAEHVQAWGCFAIRNFTNGAIEGEQDASVTAGAVEVLVTALEQYPKSNVVQQQCMIALTNIAAASPLGMERLRSAGGVQAVIASMHNNIRSSQLSEIALSCAKVLVEEESNQKIFGHDGGIEAITMVLDEHRGHTAIAVRGCAAFRQLAFQRENRDLLGRCGSIRAIITAMMDTASSKAETAAVLLKALSNSTYDSLANKTLAGRLGAVEAALHLISPDTFQSNTGVVEDACRVLRNLADGVQLNHRLLIEKGGVVAVLEAAREHGTSSAGVAEHCVAIFVNLSANQSLAEQLKEGGKDFAAMARELQLAHPGNDRVYKQVADLLSILEPKVDDGEPVSTESVEWRESKSCTWRETATQISFEESLRSSKSLRKTFSKEGEQLTRLQRLRSLPLPKSKKSAF</sequence>